<gene>
    <name evidence="13" type="ORF">GSMUA_321850.1</name>
</gene>
<organism evidence="13">
    <name type="scientific">Musa acuminata subsp. malaccensis</name>
    <name type="common">Wild banana</name>
    <name type="synonym">Musa malaccensis</name>
    <dbReference type="NCBI Taxonomy" id="214687"/>
    <lineage>
        <taxon>Eukaryota</taxon>
        <taxon>Viridiplantae</taxon>
        <taxon>Streptophyta</taxon>
        <taxon>Embryophyta</taxon>
        <taxon>Tracheophyta</taxon>
        <taxon>Spermatophyta</taxon>
        <taxon>Magnoliopsida</taxon>
        <taxon>Liliopsida</taxon>
        <taxon>Zingiberales</taxon>
        <taxon>Musaceae</taxon>
        <taxon>Musa</taxon>
    </lineage>
</organism>
<evidence type="ECO:0000259" key="12">
    <source>
        <dbReference type="PROSITE" id="PS51726"/>
    </source>
</evidence>
<evidence type="ECO:0000256" key="4">
    <source>
        <dbReference type="ARBA" id="ARBA00022679"/>
    </source>
</evidence>
<dbReference type="PANTHER" id="PTHR10615">
    <property type="entry name" value="HISTONE ACETYLTRANSFERASE"/>
    <property type="match status" value="1"/>
</dbReference>
<dbReference type="Pfam" id="PF11717">
    <property type="entry name" value="Tudor-knot"/>
    <property type="match status" value="1"/>
</dbReference>
<dbReference type="InterPro" id="IPR016181">
    <property type="entry name" value="Acyl_CoA_acyltransferase"/>
</dbReference>
<accession>A0A8D7AR24</accession>
<dbReference type="InterPro" id="IPR025995">
    <property type="entry name" value="Tudor-knot"/>
</dbReference>
<dbReference type="EC" id="2.3.1.48" evidence="3 11"/>
<dbReference type="Gene3D" id="3.30.60.60">
    <property type="entry name" value="N-acetyl transferase-like"/>
    <property type="match status" value="1"/>
</dbReference>
<dbReference type="InterPro" id="IPR050603">
    <property type="entry name" value="MYST_HAT"/>
</dbReference>
<evidence type="ECO:0000256" key="6">
    <source>
        <dbReference type="ARBA" id="ARBA00022771"/>
    </source>
</evidence>
<dbReference type="PROSITE" id="PS51726">
    <property type="entry name" value="MYST_HAT"/>
    <property type="match status" value="1"/>
</dbReference>
<dbReference type="GO" id="GO:0005634">
    <property type="term" value="C:nucleus"/>
    <property type="evidence" value="ECO:0007669"/>
    <property type="project" value="UniProtKB-SubCell"/>
</dbReference>
<reference evidence="13" key="1">
    <citation type="submission" date="2021-03" db="EMBL/GenBank/DDBJ databases">
        <authorList>
            <consortium name="Genoscope - CEA"/>
            <person name="William W."/>
        </authorList>
    </citation>
    <scope>NUCLEOTIDE SEQUENCE</scope>
    <source>
        <strain evidence="13">Doubled-haploid Pahang</strain>
    </source>
</reference>
<dbReference type="Gene3D" id="2.30.30.140">
    <property type="match status" value="1"/>
</dbReference>
<keyword evidence="9" id="KW-0007">Acetylation</keyword>
<evidence type="ECO:0000256" key="11">
    <source>
        <dbReference type="RuleBase" id="RU361211"/>
    </source>
</evidence>
<dbReference type="FunFam" id="3.30.60.60:FF:000001">
    <property type="entry name" value="Histone acetyltransferase"/>
    <property type="match status" value="1"/>
</dbReference>
<dbReference type="GO" id="GO:0006355">
    <property type="term" value="P:regulation of DNA-templated transcription"/>
    <property type="evidence" value="ECO:0007669"/>
    <property type="project" value="InterPro"/>
</dbReference>
<evidence type="ECO:0000256" key="5">
    <source>
        <dbReference type="ARBA" id="ARBA00022723"/>
    </source>
</evidence>
<evidence type="ECO:0000313" key="13">
    <source>
        <dbReference type="EMBL" id="CAG1853959.1"/>
    </source>
</evidence>
<comment type="catalytic activity">
    <reaction evidence="11">
        <text>L-lysyl-[protein] + acetyl-CoA = N(6)-acetyl-L-lysyl-[protein] + CoA + H(+)</text>
        <dbReference type="Rhea" id="RHEA:45948"/>
        <dbReference type="Rhea" id="RHEA-COMP:9752"/>
        <dbReference type="Rhea" id="RHEA-COMP:10731"/>
        <dbReference type="ChEBI" id="CHEBI:15378"/>
        <dbReference type="ChEBI" id="CHEBI:29969"/>
        <dbReference type="ChEBI" id="CHEBI:57287"/>
        <dbReference type="ChEBI" id="CHEBI:57288"/>
        <dbReference type="ChEBI" id="CHEBI:61930"/>
        <dbReference type="EC" id="2.3.1.48"/>
    </reaction>
</comment>
<dbReference type="PANTHER" id="PTHR10615:SF161">
    <property type="entry name" value="HISTONE ACETYLTRANSFERASE KAT7"/>
    <property type="match status" value="1"/>
</dbReference>
<keyword evidence="10 11" id="KW-0539">Nucleus</keyword>
<keyword evidence="7" id="KW-0862">Zinc</keyword>
<keyword evidence="4" id="KW-0808">Transferase</keyword>
<dbReference type="Pfam" id="PF17772">
    <property type="entry name" value="zf-MYST"/>
    <property type="match status" value="1"/>
</dbReference>
<dbReference type="AlphaFoldDB" id="A0A8D7AR24"/>
<dbReference type="InterPro" id="IPR002717">
    <property type="entry name" value="HAT_MYST-type"/>
</dbReference>
<sequence length="137" mass="16654">MVIERRKIPNDYEYYVHYTDHFFPVNRRLDERVKLEQLDLGTMETDLYEKVEDKVVTSLKMTRRQKRKIDETHVEHGDEELDASSLQEHEEFTKVKNIAKIELGRYKIDTWYFSPFPPDYSDSPKLFFCEFCLNFMK</sequence>
<feature type="domain" description="MYST-type HAT" evidence="12">
    <location>
        <begin position="93"/>
        <end position="137"/>
    </location>
</feature>
<keyword evidence="5" id="KW-0479">Metal-binding</keyword>
<dbReference type="GO" id="GO:0008270">
    <property type="term" value="F:zinc ion binding"/>
    <property type="evidence" value="ECO:0007669"/>
    <property type="project" value="UniProtKB-KW"/>
</dbReference>
<dbReference type="EMBL" id="HG996476">
    <property type="protein sequence ID" value="CAG1853959.1"/>
    <property type="molecule type" value="Genomic_DNA"/>
</dbReference>
<proteinExistence type="inferred from homology"/>
<evidence type="ECO:0000256" key="7">
    <source>
        <dbReference type="ARBA" id="ARBA00022833"/>
    </source>
</evidence>
<keyword evidence="6" id="KW-0863">Zinc-finger</keyword>
<evidence type="ECO:0000256" key="2">
    <source>
        <dbReference type="ARBA" id="ARBA00010107"/>
    </source>
</evidence>
<comment type="similarity">
    <text evidence="2 11">Belongs to the MYST (SAS/MOZ) family.</text>
</comment>
<protein>
    <recommendedName>
        <fullName evidence="3 11">Histone acetyltransferase</fullName>
        <ecNumber evidence="3 11">2.3.1.48</ecNumber>
    </recommendedName>
</protein>
<dbReference type="GO" id="GO:0004402">
    <property type="term" value="F:histone acetyltransferase activity"/>
    <property type="evidence" value="ECO:0007669"/>
    <property type="project" value="InterPro"/>
</dbReference>
<dbReference type="SUPFAM" id="SSF54160">
    <property type="entry name" value="Chromo domain-like"/>
    <property type="match status" value="1"/>
</dbReference>
<keyword evidence="8" id="KW-0156">Chromatin regulator</keyword>
<dbReference type="InterPro" id="IPR040706">
    <property type="entry name" value="Zf-MYST"/>
</dbReference>
<dbReference type="SUPFAM" id="SSF55729">
    <property type="entry name" value="Acyl-CoA N-acyltransferases (Nat)"/>
    <property type="match status" value="1"/>
</dbReference>
<dbReference type="InterPro" id="IPR016197">
    <property type="entry name" value="Chromo-like_dom_sf"/>
</dbReference>
<evidence type="ECO:0000256" key="3">
    <source>
        <dbReference type="ARBA" id="ARBA00013184"/>
    </source>
</evidence>
<evidence type="ECO:0000256" key="8">
    <source>
        <dbReference type="ARBA" id="ARBA00022853"/>
    </source>
</evidence>
<evidence type="ECO:0000256" key="10">
    <source>
        <dbReference type="ARBA" id="ARBA00023242"/>
    </source>
</evidence>
<evidence type="ECO:0000256" key="9">
    <source>
        <dbReference type="ARBA" id="ARBA00022990"/>
    </source>
</evidence>
<evidence type="ECO:0000256" key="1">
    <source>
        <dbReference type="ARBA" id="ARBA00004123"/>
    </source>
</evidence>
<comment type="subcellular location">
    <subcellularLocation>
        <location evidence="1 11">Nucleus</location>
    </subcellularLocation>
</comment>
<name>A0A8D7AR24_MUSAM</name>